<dbReference type="GO" id="GO:0016787">
    <property type="term" value="F:hydrolase activity"/>
    <property type="evidence" value="ECO:0007669"/>
    <property type="project" value="UniProtKB-KW"/>
</dbReference>
<dbReference type="InterPro" id="IPR012338">
    <property type="entry name" value="Beta-lactam/transpept-like"/>
</dbReference>
<keyword evidence="1" id="KW-0732">Signal</keyword>
<comment type="caution">
    <text evidence="3">The sequence shown here is derived from an EMBL/GenBank/DDBJ whole genome shotgun (WGS) entry which is preliminary data.</text>
</comment>
<name>A0ABU3QCB2_9SPHN</name>
<gene>
    <name evidence="3" type="ORF">RQX22_16755</name>
</gene>
<dbReference type="SUPFAM" id="SSF56601">
    <property type="entry name" value="beta-lactamase/transpeptidase-like"/>
    <property type="match status" value="1"/>
</dbReference>
<evidence type="ECO:0000256" key="1">
    <source>
        <dbReference type="SAM" id="SignalP"/>
    </source>
</evidence>
<dbReference type="PANTHER" id="PTHR46825:SF9">
    <property type="entry name" value="BETA-LACTAMASE-RELATED DOMAIN-CONTAINING PROTEIN"/>
    <property type="match status" value="1"/>
</dbReference>
<dbReference type="InterPro" id="IPR001466">
    <property type="entry name" value="Beta-lactam-related"/>
</dbReference>
<dbReference type="EMBL" id="JAVUPU010000010">
    <property type="protein sequence ID" value="MDT9600613.1"/>
    <property type="molecule type" value="Genomic_DNA"/>
</dbReference>
<dbReference type="Pfam" id="PF00144">
    <property type="entry name" value="Beta-lactamase"/>
    <property type="match status" value="1"/>
</dbReference>
<proteinExistence type="predicted"/>
<dbReference type="EC" id="3.1.1.103" evidence="3"/>
<dbReference type="Gene3D" id="3.40.710.10">
    <property type="entry name" value="DD-peptidase/beta-lactamase superfamily"/>
    <property type="match status" value="1"/>
</dbReference>
<protein>
    <submittedName>
        <fullName evidence="3">Serine hydrolase domain-containing protein</fullName>
        <ecNumber evidence="3">3.1.1.103</ecNumber>
    </submittedName>
</protein>
<sequence>MKSYMFVTPFRGAAAAMALLAHLGTGPVQASAGAEPAAQIDDDTAIAARIDRAAIQAIKAGESVGLQIAVVRNGKELLVSGYGSADLEQAAKVTAETVFRVGSVTKQFTAAAILLLAEDGKLSVDDRLSKFFPDFPRGGEITLRQMLTHTSGLRDFTGDPAYAKDSLGEILVDDMVTHIKALSPLYEFEPGTAWSYSNSAYFMLGAIVAKVSGKPFGDFLKERLFDRLGMARTAMDDLADIVPQRASGYEAVPHKRHLFRNARSSAMSWIGGAGALRSTAADLAKWADALHGGRVLKPASYAMMIRPALLKNGQPVSTAPTAAPLKFMHAEYGFGLLVGSLEGHQKIGHGGGIEGFAASLNSYPAKGVTIVVLSNTIGGPAGAGTGKVAEKIERIAIGAPPAAASTP</sequence>
<dbReference type="RefSeq" id="WP_315727965.1">
    <property type="nucleotide sequence ID" value="NZ_JAVUPU010000010.1"/>
</dbReference>
<evidence type="ECO:0000313" key="3">
    <source>
        <dbReference type="EMBL" id="MDT9600613.1"/>
    </source>
</evidence>
<reference evidence="3 4" key="1">
    <citation type="submission" date="2023-05" db="EMBL/GenBank/DDBJ databases">
        <authorList>
            <person name="Guo Y."/>
        </authorList>
    </citation>
    <scope>NUCLEOTIDE SEQUENCE [LARGE SCALE GENOMIC DNA]</scope>
    <source>
        <strain evidence="3 4">GR2756</strain>
    </source>
</reference>
<dbReference type="Proteomes" id="UP001259572">
    <property type="component" value="Unassembled WGS sequence"/>
</dbReference>
<organism evidence="3 4">
    <name type="scientific">Sphingosinicella rhizophila</name>
    <dbReference type="NCBI Taxonomy" id="3050082"/>
    <lineage>
        <taxon>Bacteria</taxon>
        <taxon>Pseudomonadati</taxon>
        <taxon>Pseudomonadota</taxon>
        <taxon>Alphaproteobacteria</taxon>
        <taxon>Sphingomonadales</taxon>
        <taxon>Sphingosinicellaceae</taxon>
        <taxon>Sphingosinicella</taxon>
    </lineage>
</organism>
<feature type="chain" id="PRO_5046039911" evidence="1">
    <location>
        <begin position="31"/>
        <end position="407"/>
    </location>
</feature>
<evidence type="ECO:0000259" key="2">
    <source>
        <dbReference type="Pfam" id="PF00144"/>
    </source>
</evidence>
<keyword evidence="3" id="KW-0378">Hydrolase</keyword>
<feature type="signal peptide" evidence="1">
    <location>
        <begin position="1"/>
        <end position="30"/>
    </location>
</feature>
<keyword evidence="4" id="KW-1185">Reference proteome</keyword>
<feature type="domain" description="Beta-lactamase-related" evidence="2">
    <location>
        <begin position="54"/>
        <end position="379"/>
    </location>
</feature>
<evidence type="ECO:0000313" key="4">
    <source>
        <dbReference type="Proteomes" id="UP001259572"/>
    </source>
</evidence>
<accession>A0ABU3QCB2</accession>
<dbReference type="InterPro" id="IPR050491">
    <property type="entry name" value="AmpC-like"/>
</dbReference>
<dbReference type="PANTHER" id="PTHR46825">
    <property type="entry name" value="D-ALANYL-D-ALANINE-CARBOXYPEPTIDASE/ENDOPEPTIDASE AMPH"/>
    <property type="match status" value="1"/>
</dbReference>